<name>A0A8H5ER00_9AGAR</name>
<evidence type="ECO:0000313" key="4">
    <source>
        <dbReference type="Proteomes" id="UP000567179"/>
    </source>
</evidence>
<keyword evidence="2" id="KW-0812">Transmembrane</keyword>
<keyword evidence="2" id="KW-1133">Transmembrane helix</keyword>
<dbReference type="Proteomes" id="UP000567179">
    <property type="component" value="Unassembled WGS sequence"/>
</dbReference>
<evidence type="ECO:0000313" key="3">
    <source>
        <dbReference type="EMBL" id="KAF5309267.1"/>
    </source>
</evidence>
<comment type="caution">
    <text evidence="3">The sequence shown here is derived from an EMBL/GenBank/DDBJ whole genome shotgun (WGS) entry which is preliminary data.</text>
</comment>
<feature type="region of interest" description="Disordered" evidence="1">
    <location>
        <begin position="67"/>
        <end position="106"/>
    </location>
</feature>
<feature type="region of interest" description="Disordered" evidence="1">
    <location>
        <begin position="309"/>
        <end position="332"/>
    </location>
</feature>
<protein>
    <submittedName>
        <fullName evidence="3">Uncharacterized protein</fullName>
    </submittedName>
</protein>
<feature type="region of interest" description="Disordered" evidence="1">
    <location>
        <begin position="1"/>
        <end position="39"/>
    </location>
</feature>
<keyword evidence="2" id="KW-0472">Membrane</keyword>
<accession>A0A8H5ER00</accession>
<sequence length="396" mass="42715">MTMAPIEEPTMSNNNTPRRPGRCYSSSTRRDTLQFGYGDGHTLSGGTFTPFPSPYFDEYPQCDAAPSAFPSGSDHPLPPATPQNYLPHGPYQQPPTMRHPSSDENSLLTVSPASRLTYPYLNAILTTLPIWSLLRYLRKLSVDLYLLISKLQSIVPHIYWARFNPTRCNSHPVAERGDIDGFERLWKTYAEAVISDYILIATGSPGAFSVVFAILQLPATTSNASATTLLYSANIFILLGVFCSVMFIGYNASLSGPGVAAAWSEALNETAPLWQLLALPLVFVLWAAAFTCAAMLLLAFSNVGSTSAGSNPTPIGPTTPLPTSGGVSSAPSPPSLVSSLDLADRLSIPLRRGLLIIIIAYGLWRIIDARRRLEAMAATVTQPEAVLEAIEAPPAN</sequence>
<proteinExistence type="predicted"/>
<gene>
    <name evidence="3" type="ORF">D9619_012759</name>
</gene>
<dbReference type="EMBL" id="JAACJJ010000060">
    <property type="protein sequence ID" value="KAF5309267.1"/>
    <property type="molecule type" value="Genomic_DNA"/>
</dbReference>
<dbReference type="AlphaFoldDB" id="A0A8H5ER00"/>
<reference evidence="3 4" key="1">
    <citation type="journal article" date="2020" name="ISME J.">
        <title>Uncovering the hidden diversity of litter-decomposition mechanisms in mushroom-forming fungi.</title>
        <authorList>
            <person name="Floudas D."/>
            <person name="Bentzer J."/>
            <person name="Ahren D."/>
            <person name="Johansson T."/>
            <person name="Persson P."/>
            <person name="Tunlid A."/>
        </authorList>
    </citation>
    <scope>NUCLEOTIDE SEQUENCE [LARGE SCALE GENOMIC DNA]</scope>
    <source>
        <strain evidence="3 4">CBS 101986</strain>
    </source>
</reference>
<feature type="transmembrane region" description="Helical" evidence="2">
    <location>
        <begin position="273"/>
        <end position="300"/>
    </location>
</feature>
<keyword evidence="4" id="KW-1185">Reference proteome</keyword>
<feature type="transmembrane region" description="Helical" evidence="2">
    <location>
        <begin position="197"/>
        <end position="217"/>
    </location>
</feature>
<feature type="compositionally biased region" description="Low complexity" evidence="1">
    <location>
        <begin position="321"/>
        <end position="332"/>
    </location>
</feature>
<evidence type="ECO:0000256" key="1">
    <source>
        <dbReference type="SAM" id="MobiDB-lite"/>
    </source>
</evidence>
<feature type="transmembrane region" description="Helical" evidence="2">
    <location>
        <begin position="348"/>
        <end position="367"/>
    </location>
</feature>
<feature type="transmembrane region" description="Helical" evidence="2">
    <location>
        <begin position="229"/>
        <end position="252"/>
    </location>
</feature>
<evidence type="ECO:0000256" key="2">
    <source>
        <dbReference type="SAM" id="Phobius"/>
    </source>
</evidence>
<organism evidence="3 4">
    <name type="scientific">Psilocybe cf. subviscida</name>
    <dbReference type="NCBI Taxonomy" id="2480587"/>
    <lineage>
        <taxon>Eukaryota</taxon>
        <taxon>Fungi</taxon>
        <taxon>Dikarya</taxon>
        <taxon>Basidiomycota</taxon>
        <taxon>Agaricomycotina</taxon>
        <taxon>Agaricomycetes</taxon>
        <taxon>Agaricomycetidae</taxon>
        <taxon>Agaricales</taxon>
        <taxon>Agaricineae</taxon>
        <taxon>Strophariaceae</taxon>
        <taxon>Psilocybe</taxon>
    </lineage>
</organism>